<proteinExistence type="predicted"/>
<organism evidence="1 2">
    <name type="scientific">Romanomermis culicivorax</name>
    <name type="common">Nematode worm</name>
    <dbReference type="NCBI Taxonomy" id="13658"/>
    <lineage>
        <taxon>Eukaryota</taxon>
        <taxon>Metazoa</taxon>
        <taxon>Ecdysozoa</taxon>
        <taxon>Nematoda</taxon>
        <taxon>Enoplea</taxon>
        <taxon>Dorylaimia</taxon>
        <taxon>Mermithida</taxon>
        <taxon>Mermithoidea</taxon>
        <taxon>Mermithidae</taxon>
        <taxon>Romanomermis</taxon>
    </lineage>
</organism>
<reference evidence="2" key="1">
    <citation type="submission" date="2022-11" db="UniProtKB">
        <authorList>
            <consortium name="WormBaseParasite"/>
        </authorList>
    </citation>
    <scope>IDENTIFICATION</scope>
</reference>
<evidence type="ECO:0000313" key="1">
    <source>
        <dbReference type="Proteomes" id="UP000887565"/>
    </source>
</evidence>
<sequence>MLRSLRTLVDGLVVCSRACYLLYGPTCDLRRTKLNIACFEISLIINISISTGCKNQNLLNVDCHLAHDFVLSWKFIHRITQTHA</sequence>
<dbReference type="WBParaSite" id="nRc.2.0.1.t25426-RA">
    <property type="protein sequence ID" value="nRc.2.0.1.t25426-RA"/>
    <property type="gene ID" value="nRc.2.0.1.g25426"/>
</dbReference>
<protein>
    <submittedName>
        <fullName evidence="2">Secreted protein</fullName>
    </submittedName>
</protein>
<evidence type="ECO:0000313" key="2">
    <source>
        <dbReference type="WBParaSite" id="nRc.2.0.1.t25426-RA"/>
    </source>
</evidence>
<keyword evidence="1" id="KW-1185">Reference proteome</keyword>
<accession>A0A915JH32</accession>
<dbReference type="Proteomes" id="UP000887565">
    <property type="component" value="Unplaced"/>
</dbReference>
<dbReference type="AlphaFoldDB" id="A0A915JH32"/>
<name>A0A915JH32_ROMCU</name>